<gene>
    <name evidence="4" type="ORF">QUV91_07705</name>
</gene>
<sequence>MKLPRRLLSGLLAAALVPLGAVTLAPASPAAADPAPAPAGAAGTPSTVSADALPTAQINGIVWDQVVVGDIVYAVGKFSAVRPAGSPAGQNESPRSNAMAYNINTGEILNWAPTTNGTINAIAASADGQTLYLGGEFTTLNNQTAWRVGAVRASDGQRAPLGAAANGSVKALSVSPDGQTLYIGGAFTQINSSARQRVAALNLGSQQLTNFAPKIDNYYVRSIVEAVDGSAVAIGGAFESVGGSDKPGHGIAIFEKDGSLRKNNASSVVRGAGAEASVMSVKADEHGLYAASYSRLGTFEGVMRLNWVTGDIDYMADCHGDSYDVLPAGDVVYAASHSHDCSNIGGFPDVSYHYHNAVAYTNAATGTVEDNHGAGYKNYAGQNATTNLNFYPDFTPGKISGAIQATWTVEGNDKYVVYGGEFLAVNGTAQQGLVRFARRDIAPNKQGPMDKGGAFKVSGTSPRAGVVSLSFKANWDRDDKTLTYNVYRDDMNAQPVTSQTATAGFWERPDLSATDVVEPGSTHRYRVQVTDQWGASTVSDWVTVKAAEGQGLSKYGARVLADGAAHYWSFDETSGDKAEDFVAQRNLTIRGKAYKRGAGSVLGSGASLGLTSDSANKSHAATRVASQAPTAFSMEAWVRTTSTSGGEIMGYGSSAANQSWSRDRMVYMRNDGTLSFMLYPGKLTTITTPKSYNDGQWHHIVASLSPTAGAMLYVDGNLAAFDGAMTAGQSYSGYWRIGGDALSGVNGQPSNTNIQADIDEAAVYSTPLSARQIGEHYTAATGKQVEPDKGDDKGKDNGKDNAGKDKDNGKDNAGKDNAGKDKGKQPEGKALLDDSFERSVNGGWGKAQAGGEWKTTWNAAAFSVDGTSGRIAMAGPRSSASIISDPVKSTSTDAVVDFSLDAVPTGNGAFISYAARTTKAGQYQATVRIGSTGNPVVTVSRVVKGKETSLGSYVMKQPYTAGQPLHLRMVVDGAESTNIQTKLWAGDAEPAEWGIEAVDNDKTLNEAGTVGLTTYMSGSAGPETVTLSVDKVTIKQH</sequence>
<dbReference type="InterPro" id="IPR001791">
    <property type="entry name" value="Laminin_G"/>
</dbReference>
<comment type="caution">
    <text evidence="4">The sequence shown here is derived from an EMBL/GenBank/DDBJ whole genome shotgun (WGS) entry which is preliminary data.</text>
</comment>
<dbReference type="Gene3D" id="2.60.120.200">
    <property type="match status" value="1"/>
</dbReference>
<keyword evidence="5" id="KW-1185">Reference proteome</keyword>
<dbReference type="Pfam" id="PF13385">
    <property type="entry name" value="Laminin_G_3"/>
    <property type="match status" value="1"/>
</dbReference>
<dbReference type="Gene3D" id="2.130.10.10">
    <property type="entry name" value="YVTN repeat-like/Quinoprotein amine dehydrogenase"/>
    <property type="match status" value="1"/>
</dbReference>
<dbReference type="SUPFAM" id="SSF50998">
    <property type="entry name" value="Quinoprotein alcohol dehydrogenase-like"/>
    <property type="match status" value="1"/>
</dbReference>
<protein>
    <submittedName>
        <fullName evidence="4">LamG domain-containing protein</fullName>
    </submittedName>
</protein>
<dbReference type="PANTHER" id="PTHR31778:SF2">
    <property type="entry name" value="BUD SITE SELECTION PROTEIN RAX2"/>
    <property type="match status" value="1"/>
</dbReference>
<dbReference type="EMBL" id="JAUDBR010000010">
    <property type="protein sequence ID" value="MDM8076933.1"/>
    <property type="molecule type" value="Genomic_DNA"/>
</dbReference>
<dbReference type="InterPro" id="IPR011047">
    <property type="entry name" value="Quinoprotein_ADH-like_sf"/>
</dbReference>
<dbReference type="Proteomes" id="UP001529257">
    <property type="component" value="Unassembled WGS sequence"/>
</dbReference>
<dbReference type="Gene3D" id="2.60.40.10">
    <property type="entry name" value="Immunoglobulins"/>
    <property type="match status" value="1"/>
</dbReference>
<organism evidence="4 5">
    <name type="scientific">Actinomyces viscosus</name>
    <dbReference type="NCBI Taxonomy" id="1656"/>
    <lineage>
        <taxon>Bacteria</taxon>
        <taxon>Bacillati</taxon>
        <taxon>Actinomycetota</taxon>
        <taxon>Actinomycetes</taxon>
        <taxon>Actinomycetales</taxon>
        <taxon>Actinomycetaceae</taxon>
        <taxon>Actinomyces</taxon>
    </lineage>
</organism>
<feature type="compositionally biased region" description="Basic and acidic residues" evidence="1">
    <location>
        <begin position="785"/>
        <end position="837"/>
    </location>
</feature>
<dbReference type="SUPFAM" id="SSF49899">
    <property type="entry name" value="Concanavalin A-like lectins/glucanases"/>
    <property type="match status" value="1"/>
</dbReference>
<dbReference type="InterPro" id="IPR013320">
    <property type="entry name" value="ConA-like_dom_sf"/>
</dbReference>
<feature type="chain" id="PRO_5045329571" evidence="2">
    <location>
        <begin position="28"/>
        <end position="1037"/>
    </location>
</feature>
<evidence type="ECO:0000256" key="2">
    <source>
        <dbReference type="SAM" id="SignalP"/>
    </source>
</evidence>
<name>A0ABT7TYN6_ACTVI</name>
<dbReference type="PANTHER" id="PTHR31778">
    <property type="entry name" value="BUD SITE SELECTION PROTEIN RAX2"/>
    <property type="match status" value="1"/>
</dbReference>
<evidence type="ECO:0000313" key="4">
    <source>
        <dbReference type="EMBL" id="MDM8076933.1"/>
    </source>
</evidence>
<dbReference type="InterPro" id="IPR015943">
    <property type="entry name" value="WD40/YVTN_repeat-like_dom_sf"/>
</dbReference>
<dbReference type="SMART" id="SM00282">
    <property type="entry name" value="LamG"/>
    <property type="match status" value="1"/>
</dbReference>
<keyword evidence="2" id="KW-0732">Signal</keyword>
<feature type="signal peptide" evidence="2">
    <location>
        <begin position="1"/>
        <end position="27"/>
    </location>
</feature>
<evidence type="ECO:0000259" key="3">
    <source>
        <dbReference type="SMART" id="SM00282"/>
    </source>
</evidence>
<evidence type="ECO:0000313" key="5">
    <source>
        <dbReference type="Proteomes" id="UP001529257"/>
    </source>
</evidence>
<accession>A0ABT7TYN6</accession>
<evidence type="ECO:0000256" key="1">
    <source>
        <dbReference type="SAM" id="MobiDB-lite"/>
    </source>
</evidence>
<reference evidence="5" key="1">
    <citation type="submission" date="2023-06" db="EMBL/GenBank/DDBJ databases">
        <title>Identification and characterization of horizontal gene transfer across gut microbiota members of farm animals based on homology search.</title>
        <authorList>
            <person name="Zeman M."/>
            <person name="Kubasova T."/>
            <person name="Jahodarova E."/>
            <person name="Nykrynova M."/>
            <person name="Rychlik I."/>
        </authorList>
    </citation>
    <scope>NUCLEOTIDE SEQUENCE [LARGE SCALE GENOMIC DNA]</scope>
    <source>
        <strain evidence="5">ET81</strain>
    </source>
</reference>
<dbReference type="RefSeq" id="WP_289596485.1">
    <property type="nucleotide sequence ID" value="NZ_JAUDBR010000010.1"/>
</dbReference>
<reference evidence="4 5" key="2">
    <citation type="submission" date="2023-06" db="EMBL/GenBank/DDBJ databases">
        <authorList>
            <person name="Zeman M."/>
            <person name="Kubasova T."/>
            <person name="Jahodarova E."/>
            <person name="Nykrynova M."/>
            <person name="Rychlik I."/>
        </authorList>
    </citation>
    <scope>NUCLEOTIDE SEQUENCE [LARGE SCALE GENOMIC DNA]</scope>
    <source>
        <strain evidence="4 5">ET81</strain>
    </source>
</reference>
<feature type="region of interest" description="Disordered" evidence="1">
    <location>
        <begin position="776"/>
        <end position="837"/>
    </location>
</feature>
<dbReference type="InterPro" id="IPR013783">
    <property type="entry name" value="Ig-like_fold"/>
</dbReference>
<proteinExistence type="predicted"/>
<feature type="domain" description="Laminin G" evidence="3">
    <location>
        <begin position="630"/>
        <end position="766"/>
    </location>
</feature>